<evidence type="ECO:0000313" key="1">
    <source>
        <dbReference type="EMBL" id="AKQ02234.1"/>
    </source>
</evidence>
<proteinExistence type="predicted"/>
<organism evidence="1">
    <name type="scientific">uncultured Microgenomates bacterium Rifle_16ft_4_minimus_37633</name>
    <dbReference type="NCBI Taxonomy" id="1665114"/>
    <lineage>
        <taxon>Bacteria</taxon>
        <taxon>Candidatus Microgenomatota</taxon>
        <taxon>environmental samples</taxon>
    </lineage>
</organism>
<protein>
    <submittedName>
        <fullName evidence="1">Uncharacterized protein</fullName>
    </submittedName>
</protein>
<name>A0A0H4TNK5_9BACT</name>
<sequence>MKKIIFVVIFLVLVLLGVRFLLGGDASSPGGLPARREDTWNCEGGEWVRHGNPSSPRPAAECGFKIVEKAKENLSDSAECLSASGGRMTYSKAKEIAASSCSGGKLKEEHFCNQTTGTWWIDFTPNTPKEGCNPACVVDVDRRSAEINWRCTGLKSSE</sequence>
<reference evidence="1" key="1">
    <citation type="journal article" date="2015" name="ISME J.">
        <title>Aquifer environment selects for microbial species cohorts in sediment and groundwater.</title>
        <authorList>
            <person name="Hug L.A."/>
            <person name="Thomas B.C."/>
            <person name="Brown C.T."/>
            <person name="Frischkorn K.R."/>
            <person name="Williams K.H."/>
            <person name="Tringe S.G."/>
            <person name="Banfield J.F."/>
        </authorList>
    </citation>
    <scope>NUCLEOTIDE SEQUENCE</scope>
</reference>
<dbReference type="EMBL" id="KT006999">
    <property type="protein sequence ID" value="AKQ02234.1"/>
    <property type="molecule type" value="Genomic_DNA"/>
</dbReference>
<dbReference type="AlphaFoldDB" id="A0A0H4TNK5"/>
<accession>A0A0H4TNK5</accession>